<accession>A0A510K4B5</accession>
<evidence type="ECO:0000313" key="3">
    <source>
        <dbReference type="Proteomes" id="UP000422644"/>
    </source>
</evidence>
<sequence>MKEKILGKTVGKAGISQVLIIKTTFIMAICIILGFFLIISSLVNWGKNYFEFLFWIGIFIISLTPIQFLWLKMEESSVGKYIFYENGFEDILKKKKIFFEDVKNYFYLNLKNGSDNVEFLVIEVENKQNIINNNLEKIIINLKLNRMASKLFVKNYVEFVLRNQFNEDIKNKDEFEFKFGIIEENNLMKDRIFSLNMDKNLEKVKIHKYIFFNKDGIRVENQNGKLLENYFWKEIRKITVLENKNNKNIQIEKKTGEVVFSKNMKYIEKPELFIKIIKTYFLNFDFRFVD</sequence>
<keyword evidence="3" id="KW-1185">Reference proteome</keyword>
<feature type="transmembrane region" description="Helical" evidence="1">
    <location>
        <begin position="20"/>
        <end position="40"/>
    </location>
</feature>
<proteinExistence type="predicted"/>
<dbReference type="RefSeq" id="WP_026747527.1">
    <property type="nucleotide sequence ID" value="NZ_AP019831.1"/>
</dbReference>
<protein>
    <submittedName>
        <fullName evidence="2">Uncharacterized protein</fullName>
    </submittedName>
</protein>
<dbReference type="Proteomes" id="UP000422644">
    <property type="component" value="Chromosome"/>
</dbReference>
<dbReference type="AlphaFoldDB" id="A0A510K4B5"/>
<evidence type="ECO:0000313" key="2">
    <source>
        <dbReference type="EMBL" id="BBM46462.1"/>
    </source>
</evidence>
<keyword evidence="1" id="KW-1133">Transmembrane helix</keyword>
<feature type="transmembrane region" description="Helical" evidence="1">
    <location>
        <begin position="52"/>
        <end position="71"/>
    </location>
</feature>
<evidence type="ECO:0000256" key="1">
    <source>
        <dbReference type="SAM" id="Phobius"/>
    </source>
</evidence>
<keyword evidence="1" id="KW-0812">Transmembrane</keyword>
<name>A0A510K4B5_9FUSO</name>
<dbReference type="EMBL" id="AP019831">
    <property type="protein sequence ID" value="BBM46462.1"/>
    <property type="molecule type" value="Genomic_DNA"/>
</dbReference>
<keyword evidence="1" id="KW-0472">Membrane</keyword>
<gene>
    <name evidence="2" type="ORF">JMUB3870_2612</name>
</gene>
<dbReference type="OrthoDB" id="81952at2"/>
<reference evidence="2 3" key="1">
    <citation type="submission" date="2019-07" db="EMBL/GenBank/DDBJ databases">
        <title>Complete Genome Sequence of Leptotrichia trevisanii Strain JMUB3870.</title>
        <authorList>
            <person name="Watanabe S."/>
            <person name="Cui L."/>
        </authorList>
    </citation>
    <scope>NUCLEOTIDE SEQUENCE [LARGE SCALE GENOMIC DNA]</scope>
    <source>
        <strain evidence="2 3">JMUB3870</strain>
    </source>
</reference>
<organism evidence="2 3">
    <name type="scientific">Leptotrichia trevisanii</name>
    <dbReference type="NCBI Taxonomy" id="109328"/>
    <lineage>
        <taxon>Bacteria</taxon>
        <taxon>Fusobacteriati</taxon>
        <taxon>Fusobacteriota</taxon>
        <taxon>Fusobacteriia</taxon>
        <taxon>Fusobacteriales</taxon>
        <taxon>Leptotrichiaceae</taxon>
        <taxon>Leptotrichia</taxon>
    </lineage>
</organism>